<gene>
    <name evidence="2" type="ORF">SDC9_192200</name>
</gene>
<dbReference type="EMBL" id="VSSQ01103901">
    <property type="protein sequence ID" value="MPN44635.1"/>
    <property type="molecule type" value="Genomic_DNA"/>
</dbReference>
<sequence length="164" mass="17458">MPGPLVAEQLGEQHLAGRRIGVEGPQQCQDDRTQRLPALQGGPGRRDDRRDPVGGLPHDHGAEALLGAEVVEHRALADPGTFGDVVHRGGTVAALGEQLQSRRDHPFPGRDAAGRTAIGPGAVAGARDGHQIDTSGCRRWIVHTRRRAAAHVLASRLRAITTTR</sequence>
<feature type="compositionally biased region" description="Basic and acidic residues" evidence="1">
    <location>
        <begin position="44"/>
        <end position="60"/>
    </location>
</feature>
<name>A0A645I019_9ZZZZ</name>
<protein>
    <submittedName>
        <fullName evidence="2">Uncharacterized protein</fullName>
    </submittedName>
</protein>
<evidence type="ECO:0000256" key="1">
    <source>
        <dbReference type="SAM" id="MobiDB-lite"/>
    </source>
</evidence>
<dbReference type="AlphaFoldDB" id="A0A645I019"/>
<comment type="caution">
    <text evidence="2">The sequence shown here is derived from an EMBL/GenBank/DDBJ whole genome shotgun (WGS) entry which is preliminary data.</text>
</comment>
<organism evidence="2">
    <name type="scientific">bioreactor metagenome</name>
    <dbReference type="NCBI Taxonomy" id="1076179"/>
    <lineage>
        <taxon>unclassified sequences</taxon>
        <taxon>metagenomes</taxon>
        <taxon>ecological metagenomes</taxon>
    </lineage>
</organism>
<feature type="region of interest" description="Disordered" evidence="1">
    <location>
        <begin position="97"/>
        <end position="116"/>
    </location>
</feature>
<evidence type="ECO:0000313" key="2">
    <source>
        <dbReference type="EMBL" id="MPN44635.1"/>
    </source>
</evidence>
<reference evidence="2" key="1">
    <citation type="submission" date="2019-08" db="EMBL/GenBank/DDBJ databases">
        <authorList>
            <person name="Kucharzyk K."/>
            <person name="Murdoch R.W."/>
            <person name="Higgins S."/>
            <person name="Loffler F."/>
        </authorList>
    </citation>
    <scope>NUCLEOTIDE SEQUENCE</scope>
</reference>
<feature type="region of interest" description="Disordered" evidence="1">
    <location>
        <begin position="18"/>
        <end position="60"/>
    </location>
</feature>
<accession>A0A645I019</accession>
<proteinExistence type="predicted"/>